<keyword evidence="2" id="KW-1185">Reference proteome</keyword>
<organism evidence="1 2">
    <name type="scientific">Roseimaritima ulvae</name>
    <dbReference type="NCBI Taxonomy" id="980254"/>
    <lineage>
        <taxon>Bacteria</taxon>
        <taxon>Pseudomonadati</taxon>
        <taxon>Planctomycetota</taxon>
        <taxon>Planctomycetia</taxon>
        <taxon>Pirellulales</taxon>
        <taxon>Pirellulaceae</taxon>
        <taxon>Roseimaritima</taxon>
    </lineage>
</organism>
<dbReference type="Proteomes" id="UP000325286">
    <property type="component" value="Chromosome"/>
</dbReference>
<dbReference type="AlphaFoldDB" id="A0A5B9QIB0"/>
<accession>A0A5B9QIB0</accession>
<protein>
    <recommendedName>
        <fullName evidence="3">Tetratricopeptide repeat protein</fullName>
    </recommendedName>
</protein>
<dbReference type="KEGG" id="rul:UC8_05610"/>
<sequence length="164" mass="18638">MVAKDLVFDLQLAASYPSSKSEQELLVLAQQYADACSRTNERIFECVKLLRVGMRSEAIRLAELEPNILDELSSLNFGERGAWLALAEQLGVPTPDPAFEMAREISDAYDQHEETKGLACQLRLQNIYRRPKEERLQTLEKLLQVDPNNPAWLRNYSLLEDSVG</sequence>
<evidence type="ECO:0000313" key="1">
    <source>
        <dbReference type="EMBL" id="QEG38604.1"/>
    </source>
</evidence>
<name>A0A5B9QIB0_9BACT</name>
<gene>
    <name evidence="1" type="ORF">UC8_05610</name>
</gene>
<reference evidence="1 2" key="1">
    <citation type="submission" date="2019-08" db="EMBL/GenBank/DDBJ databases">
        <title>Deep-cultivation of Planctomycetes and their phenomic and genomic characterization uncovers novel biology.</title>
        <authorList>
            <person name="Wiegand S."/>
            <person name="Jogler M."/>
            <person name="Boedeker C."/>
            <person name="Pinto D."/>
            <person name="Vollmers J."/>
            <person name="Rivas-Marin E."/>
            <person name="Kohn T."/>
            <person name="Peeters S.H."/>
            <person name="Heuer A."/>
            <person name="Rast P."/>
            <person name="Oberbeckmann S."/>
            <person name="Bunk B."/>
            <person name="Jeske O."/>
            <person name="Meyerdierks A."/>
            <person name="Storesund J.E."/>
            <person name="Kallscheuer N."/>
            <person name="Luecker S."/>
            <person name="Lage O.M."/>
            <person name="Pohl T."/>
            <person name="Merkel B.J."/>
            <person name="Hornburger P."/>
            <person name="Mueller R.-W."/>
            <person name="Bruemmer F."/>
            <person name="Labrenz M."/>
            <person name="Spormann A.M."/>
            <person name="Op den Camp H."/>
            <person name="Overmann J."/>
            <person name="Amann R."/>
            <person name="Jetten M.S.M."/>
            <person name="Mascher T."/>
            <person name="Medema M.H."/>
            <person name="Devos D.P."/>
            <person name="Kaster A.-K."/>
            <person name="Ovreas L."/>
            <person name="Rohde M."/>
            <person name="Galperin M.Y."/>
            <person name="Jogler C."/>
        </authorList>
    </citation>
    <scope>NUCLEOTIDE SEQUENCE [LARGE SCALE GENOMIC DNA]</scope>
    <source>
        <strain evidence="1 2">UC8</strain>
    </source>
</reference>
<proteinExistence type="predicted"/>
<evidence type="ECO:0008006" key="3">
    <source>
        <dbReference type="Google" id="ProtNLM"/>
    </source>
</evidence>
<dbReference type="EMBL" id="CP042914">
    <property type="protein sequence ID" value="QEG38604.1"/>
    <property type="molecule type" value="Genomic_DNA"/>
</dbReference>
<evidence type="ECO:0000313" key="2">
    <source>
        <dbReference type="Proteomes" id="UP000325286"/>
    </source>
</evidence>